<dbReference type="PANTHER" id="PTHR32468">
    <property type="entry name" value="CATION/H + ANTIPORTER"/>
    <property type="match status" value="1"/>
</dbReference>
<evidence type="ECO:0008006" key="16">
    <source>
        <dbReference type="Google" id="ProtNLM"/>
    </source>
</evidence>
<evidence type="ECO:0000259" key="11">
    <source>
        <dbReference type="Pfam" id="PF00999"/>
    </source>
</evidence>
<feature type="domain" description="Cation/H+ exchanger transmembrane" evidence="11">
    <location>
        <begin position="47"/>
        <end position="425"/>
    </location>
</feature>
<dbReference type="InterPro" id="IPR038770">
    <property type="entry name" value="Na+/solute_symporter_sf"/>
</dbReference>
<dbReference type="GO" id="GO:1902600">
    <property type="term" value="P:proton transmembrane transport"/>
    <property type="evidence" value="ECO:0007669"/>
    <property type="project" value="InterPro"/>
</dbReference>
<comment type="caution">
    <text evidence="14">The sequence shown here is derived from an EMBL/GenBank/DDBJ whole genome shotgun (WGS) entry which is preliminary data.</text>
</comment>
<dbReference type="GO" id="GO:0006813">
    <property type="term" value="P:potassium ion transport"/>
    <property type="evidence" value="ECO:0007669"/>
    <property type="project" value="UniProtKB-KW"/>
</dbReference>
<evidence type="ECO:0000256" key="3">
    <source>
        <dbReference type="ARBA" id="ARBA00022538"/>
    </source>
</evidence>
<feature type="transmembrane region" description="Helical" evidence="10">
    <location>
        <begin position="377"/>
        <end position="396"/>
    </location>
</feature>
<feature type="transmembrane region" description="Helical" evidence="10">
    <location>
        <begin position="348"/>
        <end position="371"/>
    </location>
</feature>
<evidence type="ECO:0000256" key="7">
    <source>
        <dbReference type="ARBA" id="ARBA00023065"/>
    </source>
</evidence>
<dbReference type="GO" id="GO:0006885">
    <property type="term" value="P:regulation of pH"/>
    <property type="evidence" value="ECO:0007669"/>
    <property type="project" value="TreeGrafter"/>
</dbReference>
<feature type="transmembrane region" description="Helical" evidence="10">
    <location>
        <begin position="30"/>
        <end position="49"/>
    </location>
</feature>
<feature type="transmembrane region" description="Helical" evidence="10">
    <location>
        <begin position="84"/>
        <end position="107"/>
    </location>
</feature>
<feature type="transmembrane region" description="Helical" evidence="10">
    <location>
        <begin position="229"/>
        <end position="247"/>
    </location>
</feature>
<evidence type="ECO:0000256" key="4">
    <source>
        <dbReference type="ARBA" id="ARBA00022692"/>
    </source>
</evidence>
<evidence type="ECO:0000256" key="6">
    <source>
        <dbReference type="ARBA" id="ARBA00022989"/>
    </source>
</evidence>
<evidence type="ECO:0000256" key="9">
    <source>
        <dbReference type="ARBA" id="ARBA00038341"/>
    </source>
</evidence>
<dbReference type="Pfam" id="PF23256">
    <property type="entry name" value="CHX17_2nd"/>
    <property type="match status" value="1"/>
</dbReference>
<dbReference type="Pfam" id="PF00999">
    <property type="entry name" value="Na_H_Exchanger"/>
    <property type="match status" value="1"/>
</dbReference>
<dbReference type="GO" id="GO:0015297">
    <property type="term" value="F:antiporter activity"/>
    <property type="evidence" value="ECO:0007669"/>
    <property type="project" value="InterPro"/>
</dbReference>
<dbReference type="EMBL" id="JAYMYQ010000002">
    <property type="protein sequence ID" value="KAK7350645.1"/>
    <property type="molecule type" value="Genomic_DNA"/>
</dbReference>
<evidence type="ECO:0000256" key="2">
    <source>
        <dbReference type="ARBA" id="ARBA00022448"/>
    </source>
</evidence>
<dbReference type="InterPro" id="IPR006153">
    <property type="entry name" value="Cation/H_exchanger_TM"/>
</dbReference>
<dbReference type="InterPro" id="IPR050794">
    <property type="entry name" value="CPA2_transporter"/>
</dbReference>
<dbReference type="GO" id="GO:0016020">
    <property type="term" value="C:membrane"/>
    <property type="evidence" value="ECO:0007669"/>
    <property type="project" value="UniProtKB-SubCell"/>
</dbReference>
<protein>
    <recommendedName>
        <fullName evidence="16">Cation/H+ exchanger domain-containing protein</fullName>
    </recommendedName>
</protein>
<dbReference type="AlphaFoldDB" id="A0AAN9QU88"/>
<feature type="transmembrane region" description="Helical" evidence="10">
    <location>
        <begin position="200"/>
        <end position="223"/>
    </location>
</feature>
<keyword evidence="6 10" id="KW-1133">Transmembrane helix</keyword>
<feature type="transmembrane region" description="Helical" evidence="10">
    <location>
        <begin position="61"/>
        <end position="78"/>
    </location>
</feature>
<feature type="transmembrane region" description="Helical" evidence="10">
    <location>
        <begin position="128"/>
        <end position="147"/>
    </location>
</feature>
<keyword evidence="8 10" id="KW-0472">Membrane</keyword>
<feature type="transmembrane region" description="Helical" evidence="10">
    <location>
        <begin position="408"/>
        <end position="430"/>
    </location>
</feature>
<proteinExistence type="inferred from homology"/>
<dbReference type="GO" id="GO:0012505">
    <property type="term" value="C:endomembrane system"/>
    <property type="evidence" value="ECO:0007669"/>
    <property type="project" value="TreeGrafter"/>
</dbReference>
<dbReference type="Proteomes" id="UP001367508">
    <property type="component" value="Unassembled WGS sequence"/>
</dbReference>
<comment type="subcellular location">
    <subcellularLocation>
        <location evidence="1">Membrane</location>
        <topology evidence="1">Multi-pass membrane protein</topology>
    </subcellularLocation>
</comment>
<evidence type="ECO:0000259" key="13">
    <source>
        <dbReference type="Pfam" id="PF23259"/>
    </source>
</evidence>
<keyword evidence="5" id="KW-0630">Potassium</keyword>
<feature type="transmembrane region" description="Helical" evidence="10">
    <location>
        <begin position="167"/>
        <end position="188"/>
    </location>
</feature>
<accession>A0AAN9QU88</accession>
<organism evidence="14 15">
    <name type="scientific">Canavalia gladiata</name>
    <name type="common">Sword bean</name>
    <name type="synonym">Dolichos gladiatus</name>
    <dbReference type="NCBI Taxonomy" id="3824"/>
    <lineage>
        <taxon>Eukaryota</taxon>
        <taxon>Viridiplantae</taxon>
        <taxon>Streptophyta</taxon>
        <taxon>Embryophyta</taxon>
        <taxon>Tracheophyta</taxon>
        <taxon>Spermatophyta</taxon>
        <taxon>Magnoliopsida</taxon>
        <taxon>eudicotyledons</taxon>
        <taxon>Gunneridae</taxon>
        <taxon>Pentapetalae</taxon>
        <taxon>rosids</taxon>
        <taxon>fabids</taxon>
        <taxon>Fabales</taxon>
        <taxon>Fabaceae</taxon>
        <taxon>Papilionoideae</taxon>
        <taxon>50 kb inversion clade</taxon>
        <taxon>NPAAA clade</taxon>
        <taxon>indigoferoid/millettioid clade</taxon>
        <taxon>Phaseoleae</taxon>
        <taxon>Canavalia</taxon>
    </lineage>
</organism>
<keyword evidence="3" id="KW-0633">Potassium transport</keyword>
<dbReference type="Gene3D" id="1.20.1530.20">
    <property type="match status" value="1"/>
</dbReference>
<gene>
    <name evidence="14" type="ORF">VNO77_09490</name>
</gene>
<dbReference type="InterPro" id="IPR057290">
    <property type="entry name" value="CHX17_C"/>
</dbReference>
<name>A0AAN9QU88_CANGL</name>
<keyword evidence="2" id="KW-0813">Transport</keyword>
<comment type="similarity">
    <text evidence="9">Belongs to the monovalent cation:proton antiporter 2 (CPA2) transporter (TC 2.A.37) family. CHX (TC 2.A.37.4) subfamily.</text>
</comment>
<feature type="transmembrane region" description="Helical" evidence="10">
    <location>
        <begin position="268"/>
        <end position="297"/>
    </location>
</feature>
<dbReference type="Pfam" id="PF23259">
    <property type="entry name" value="CHX17_C"/>
    <property type="match status" value="1"/>
</dbReference>
<dbReference type="PANTHER" id="PTHR32468:SF77">
    <property type="entry name" value="CATION_H+ EXCHANGER 3"/>
    <property type="match status" value="1"/>
</dbReference>
<feature type="domain" description="Cation/H(+) antiporter C-terminal" evidence="13">
    <location>
        <begin position="618"/>
        <end position="782"/>
    </location>
</feature>
<dbReference type="InterPro" id="IPR057291">
    <property type="entry name" value="CHX17_2nd"/>
</dbReference>
<reference evidence="14 15" key="1">
    <citation type="submission" date="2024-01" db="EMBL/GenBank/DDBJ databases">
        <title>The genomes of 5 underutilized Papilionoideae crops provide insights into root nodulation and disease resistanc.</title>
        <authorList>
            <person name="Jiang F."/>
        </authorList>
    </citation>
    <scope>NUCLEOTIDE SEQUENCE [LARGE SCALE GENOMIC DNA]</scope>
    <source>
        <strain evidence="14">LVBAO_FW01</strain>
        <tissue evidence="14">Leaves</tissue>
    </source>
</reference>
<keyword evidence="15" id="KW-1185">Reference proteome</keyword>
<evidence type="ECO:0000256" key="5">
    <source>
        <dbReference type="ARBA" id="ARBA00022958"/>
    </source>
</evidence>
<evidence type="ECO:0000259" key="12">
    <source>
        <dbReference type="Pfam" id="PF23256"/>
    </source>
</evidence>
<evidence type="ECO:0000256" key="8">
    <source>
        <dbReference type="ARBA" id="ARBA00023136"/>
    </source>
</evidence>
<keyword evidence="7" id="KW-0406">Ion transport</keyword>
<evidence type="ECO:0000313" key="15">
    <source>
        <dbReference type="Proteomes" id="UP001367508"/>
    </source>
</evidence>
<evidence type="ECO:0000313" key="14">
    <source>
        <dbReference type="EMBL" id="KAK7350645.1"/>
    </source>
</evidence>
<sequence length="811" mass="89706">MAGNDQSFGHYQNYVDNPNPIWKSENVLRFYLPQFTVLMFFVVSVTRLVHYILRPLNQPPFVAEFLAGLFLCPQLFAGSRFSELMLPVKAVLGIETMAHVSLIYNIFLTGMEMNLDTVLLARKKATTIAIAGTIIPMVLGVLIYSLYQSHTVPSKDDGLLPYNTPTAYLLCALALSVTNFPVLAHILADLKILYTGLGRVALSAATINDFYNWAMFVVLIPFATHSERPFLSLVLTTVFVIFCHMVLRPSLERLLVNNTEKNEWDNYQLSYAIIGVFACAHVTEMLGTNSIVGALVYGLIFPRGKFADLLMERSDDIVSVYLEPLFFVSCGVRFDLTIFRSENILRTLQVVIFSCIAKVISTVIATGFYSMSFRDGAALGALMNTKGILPMIMLNIASDKQILSSQSYSTIVLGMVVMTVAVSPIINYVYKPRKRFEKEKLRTIQNLKGDADIRVMACVHNARQVQGMINILEASSAINVSPLRVFGVQLVELKGRGTAFLTAHIDHSNSLSRGSQLDTETVSNLFAEFAPENDRSTVESLAAVSSFETIHKDIYNIAEEKLVSLILLPFHKQSNAEGCLEVTNSGFKDINQNVMQEAPCSVGILVDRGHVSVSKSNLRIGMVFIGGPDDREALAIAWRMAKHGGVHLSMVRILLFGKAAEVDTSMHNEAHELLSKVLDSRKEKEMDEESVSSFRLMAVNNEDSITYTEREVHSGDDIPCVLNELDKRGYDVYILGQGQGRNSMVLSSMLEWTDCPELGVIGDMLASNSFGSNSSLLVVHQYGFGGTDFRTNHSDNLNNGDSDSPFGKASV</sequence>
<evidence type="ECO:0000256" key="10">
    <source>
        <dbReference type="SAM" id="Phobius"/>
    </source>
</evidence>
<keyword evidence="4 10" id="KW-0812">Transmembrane</keyword>
<feature type="domain" description="Cation/H(+) antiporter central" evidence="12">
    <location>
        <begin position="485"/>
        <end position="610"/>
    </location>
</feature>
<evidence type="ECO:0000256" key="1">
    <source>
        <dbReference type="ARBA" id="ARBA00004141"/>
    </source>
</evidence>